<keyword evidence="2" id="KW-0645">Protease</keyword>
<feature type="transmembrane region" description="Helical" evidence="9">
    <location>
        <begin position="625"/>
        <end position="647"/>
    </location>
</feature>
<dbReference type="GO" id="GO:0007155">
    <property type="term" value="P:cell adhesion"/>
    <property type="evidence" value="ECO:0007669"/>
    <property type="project" value="InterPro"/>
</dbReference>
<evidence type="ECO:0000313" key="10">
    <source>
        <dbReference type="EMBL" id="CAD8497428.1"/>
    </source>
</evidence>
<accession>A0A7S0HTZ4</accession>
<sequence>MLSLLVPALLLAAEQPPPTSMLSLSDQLLLKHFGETAPPANSGYGAERRRRRMAELTAETTDRIRIHVDYESLYEETAPRYSACFQVGAWYARGLPGPTPPADGVATCRGETSDQDCWGKCAADDIIEAVGRDQVKAVVDLVVEEVEGFFSVIRSDEALTFDNSMGRYAGVYNSKGYPEEEACARDCSLVNGAAVAPYYCVSGVTADVVLSITKPPVIPGVAGTGGGCASEETGRPTWIVFAWIQKIVGYPGKTTEELLEEHRPLIIHEIIHGLGFSNIKFRSATDSQGERKGLVTLGKVEDLDGATDEVWFFRKGRAYELAQNYFGCTSNGSWDGLPLMGLPELGRASHWETRIMRDEIMSYGRTVHAVSSITLAAMEDLGWYLANYSAAQCMSWGYQQGCDYVKTRCGRGTNDLSEDLKGGRGTQDDCKGTPSWSSKSNTYLANKCEKGTNPCSQRFDNQEAPYNSADGTCNAQCYTGADRDGCKAAPTSALETAGKGGLSDYLSSVSWEQFLFFGVWVLAALMFVGVLRKFICPAPGSRRVLGVASVIFMLVGLATAVFSALTLTKTDTIPQIELLGEQVAAFIGEAVMAIFLALGLVLFLVGTATLVGIQCRSHKTMAAMWVIWFLLLIVQVTLAVLLCWWVYVIEDVPNETLATLQGKDDGRYEGALGADALTNVEGFVCTLYQKCCRDPQLDLAVNRTGDDAQASNRTCSGGRVHGVGSDVEVAMQDPSNQQFCPYVTGSSHRYAPPAGICNPLDKVFPLGDCRDNFCMAGPEGYYNFLNKLVGFIKQYATGFGGLFACLVIVQLVLLVNLWNLRRRFKAGRKASRGRSFDDSRVRK</sequence>
<dbReference type="Gene3D" id="3.90.132.10">
    <property type="entry name" value="Leishmanolysin , domain 2"/>
    <property type="match status" value="1"/>
</dbReference>
<keyword evidence="6 8" id="KW-0482">Metalloprotease</keyword>
<keyword evidence="3 8" id="KW-0479">Metal-binding</keyword>
<feature type="transmembrane region" description="Helical" evidence="9">
    <location>
        <begin position="795"/>
        <end position="818"/>
    </location>
</feature>
<keyword evidence="4" id="KW-0378">Hydrolase</keyword>
<dbReference type="PANTHER" id="PTHR10942:SF0">
    <property type="entry name" value="LEISHMANOLYSIN-LIKE PEPTIDASE"/>
    <property type="match status" value="1"/>
</dbReference>
<evidence type="ECO:0000256" key="1">
    <source>
        <dbReference type="ARBA" id="ARBA00005860"/>
    </source>
</evidence>
<keyword evidence="9" id="KW-1133">Transmembrane helix</keyword>
<organism evidence="10">
    <name type="scientific">Phaeocystis antarctica</name>
    <dbReference type="NCBI Taxonomy" id="33657"/>
    <lineage>
        <taxon>Eukaryota</taxon>
        <taxon>Haptista</taxon>
        <taxon>Haptophyta</taxon>
        <taxon>Prymnesiophyceae</taxon>
        <taxon>Phaeocystales</taxon>
        <taxon>Phaeocystaceae</taxon>
        <taxon>Phaeocystis</taxon>
    </lineage>
</organism>
<evidence type="ECO:0000256" key="8">
    <source>
        <dbReference type="PIRSR" id="PIRSR601577-2"/>
    </source>
</evidence>
<feature type="binding site" evidence="8">
    <location>
        <position position="350"/>
    </location>
    <ligand>
        <name>Zn(2+)</name>
        <dbReference type="ChEBI" id="CHEBI:29105"/>
        <note>catalytic</note>
    </ligand>
</feature>
<evidence type="ECO:0000256" key="6">
    <source>
        <dbReference type="ARBA" id="ARBA00023049"/>
    </source>
</evidence>
<name>A0A7S0HTZ4_9EUKA</name>
<feature type="binding site" evidence="8">
    <location>
        <position position="272"/>
    </location>
    <ligand>
        <name>Zn(2+)</name>
        <dbReference type="ChEBI" id="CHEBI:29105"/>
        <note>catalytic</note>
    </ligand>
</feature>
<dbReference type="PANTHER" id="PTHR10942">
    <property type="entry name" value="LEISHMANOLYSIN-LIKE PEPTIDASE"/>
    <property type="match status" value="1"/>
</dbReference>
<dbReference type="SUPFAM" id="SSF55486">
    <property type="entry name" value="Metalloproteases ('zincins'), catalytic domain"/>
    <property type="match status" value="1"/>
</dbReference>
<comment type="similarity">
    <text evidence="1">Belongs to the peptidase M8 family.</text>
</comment>
<feature type="transmembrane region" description="Helical" evidence="9">
    <location>
        <begin position="544"/>
        <end position="565"/>
    </location>
</feature>
<evidence type="ECO:0000256" key="4">
    <source>
        <dbReference type="ARBA" id="ARBA00022801"/>
    </source>
</evidence>
<dbReference type="AlphaFoldDB" id="A0A7S0HTZ4"/>
<keyword evidence="9" id="KW-0472">Membrane</keyword>
<dbReference type="InterPro" id="IPR001577">
    <property type="entry name" value="Peptidase_M8"/>
</dbReference>
<dbReference type="EMBL" id="HBEP01025347">
    <property type="protein sequence ID" value="CAD8497428.1"/>
    <property type="molecule type" value="Transcribed_RNA"/>
</dbReference>
<feature type="active site" evidence="7">
    <location>
        <position position="269"/>
    </location>
</feature>
<dbReference type="GO" id="GO:0006508">
    <property type="term" value="P:proteolysis"/>
    <property type="evidence" value="ECO:0007669"/>
    <property type="project" value="UniProtKB-KW"/>
</dbReference>
<keyword evidence="5 8" id="KW-0862">Zinc</keyword>
<gene>
    <name evidence="10" type="ORF">PANT1444_LOCUS14416</name>
</gene>
<dbReference type="GO" id="GO:0004222">
    <property type="term" value="F:metalloendopeptidase activity"/>
    <property type="evidence" value="ECO:0007669"/>
    <property type="project" value="InterPro"/>
</dbReference>
<evidence type="ECO:0000256" key="2">
    <source>
        <dbReference type="ARBA" id="ARBA00022670"/>
    </source>
</evidence>
<dbReference type="GO" id="GO:0005737">
    <property type="term" value="C:cytoplasm"/>
    <property type="evidence" value="ECO:0007669"/>
    <property type="project" value="TreeGrafter"/>
</dbReference>
<evidence type="ECO:0000256" key="3">
    <source>
        <dbReference type="ARBA" id="ARBA00022723"/>
    </source>
</evidence>
<dbReference type="GO" id="GO:0016020">
    <property type="term" value="C:membrane"/>
    <property type="evidence" value="ECO:0007669"/>
    <property type="project" value="InterPro"/>
</dbReference>
<dbReference type="Gene3D" id="3.10.170.20">
    <property type="match status" value="1"/>
</dbReference>
<feature type="transmembrane region" description="Helical" evidence="9">
    <location>
        <begin position="585"/>
        <end position="613"/>
    </location>
</feature>
<proteinExistence type="inferred from homology"/>
<keyword evidence="9" id="KW-0812">Transmembrane</keyword>
<dbReference type="GO" id="GO:0046872">
    <property type="term" value="F:metal ion binding"/>
    <property type="evidence" value="ECO:0007669"/>
    <property type="project" value="UniProtKB-KW"/>
</dbReference>
<comment type="cofactor">
    <cofactor evidence="8">
        <name>Zn(2+)</name>
        <dbReference type="ChEBI" id="CHEBI:29105"/>
    </cofactor>
    <text evidence="8">Binds 1 zinc ion per subunit.</text>
</comment>
<reference evidence="10" key="1">
    <citation type="submission" date="2021-01" db="EMBL/GenBank/DDBJ databases">
        <authorList>
            <person name="Corre E."/>
            <person name="Pelletier E."/>
            <person name="Niang G."/>
            <person name="Scheremetjew M."/>
            <person name="Finn R."/>
            <person name="Kale V."/>
            <person name="Holt S."/>
            <person name="Cochrane G."/>
            <person name="Meng A."/>
            <person name="Brown T."/>
            <person name="Cohen L."/>
        </authorList>
    </citation>
    <scope>NUCLEOTIDE SEQUENCE</scope>
    <source>
        <strain evidence="10">CCMP1374</strain>
    </source>
</reference>
<protein>
    <recommendedName>
        <fullName evidence="11">Leishmanolysin</fullName>
    </recommendedName>
</protein>
<evidence type="ECO:0000256" key="5">
    <source>
        <dbReference type="ARBA" id="ARBA00022833"/>
    </source>
</evidence>
<evidence type="ECO:0008006" key="11">
    <source>
        <dbReference type="Google" id="ProtNLM"/>
    </source>
</evidence>
<dbReference type="Pfam" id="PF01457">
    <property type="entry name" value="Peptidase_M8"/>
    <property type="match status" value="1"/>
</dbReference>
<evidence type="ECO:0000256" key="9">
    <source>
        <dbReference type="SAM" id="Phobius"/>
    </source>
</evidence>
<evidence type="ECO:0000256" key="7">
    <source>
        <dbReference type="PIRSR" id="PIRSR601577-1"/>
    </source>
</evidence>
<feature type="transmembrane region" description="Helical" evidence="9">
    <location>
        <begin position="514"/>
        <end position="532"/>
    </location>
</feature>
<feature type="binding site" evidence="8">
    <location>
        <position position="268"/>
    </location>
    <ligand>
        <name>Zn(2+)</name>
        <dbReference type="ChEBI" id="CHEBI:29105"/>
        <note>catalytic</note>
    </ligand>
</feature>